<name>A0AC35EY05_9BILA</name>
<evidence type="ECO:0000313" key="1">
    <source>
        <dbReference type="Proteomes" id="UP000887580"/>
    </source>
</evidence>
<protein>
    <submittedName>
        <fullName evidence="2">Coiled-coil domain-containing protein 22 homolog</fullName>
    </submittedName>
</protein>
<evidence type="ECO:0000313" key="2">
    <source>
        <dbReference type="WBParaSite" id="PS1159_v2.g11162.t2"/>
    </source>
</evidence>
<dbReference type="Proteomes" id="UP000887580">
    <property type="component" value="Unplaced"/>
</dbReference>
<proteinExistence type="predicted"/>
<reference evidence="2" key="1">
    <citation type="submission" date="2022-11" db="UniProtKB">
        <authorList>
            <consortium name="WormBaseParasite"/>
        </authorList>
    </citation>
    <scope>IDENTIFICATION</scope>
</reference>
<sequence length="542" mass="63582">MEHVDYMILSTLSKLQCTFCEDETPQNLESLVREDVVEGIVKLLWAIDPNFKDKITGYKLPVHAAQKFQVATLIANTVNSFGLKDPIGYHTLLYANVFEIRRIFLTLIEKLPKEKIWVEKNLYPIGYHTLLYANVFEIRRIFLTLIEKLPIEKIWVEKNLSNFERLIENVGEKVKNDQEANWVPEFCRYFKYKYNGRFWQQPETPEFINFRSTHYQKDEKLEARHSLCQSLNGSNNFDYPFSAIEFPNVPLKRPALPPKPKIAPKPAPKPRALPRTIIPTEETNHIDKENEREIIASEIALIKAEIDSQKHEIVELRYAENRLEDEIAWYKEVETQKDEKLIELLKDPENSIILLQTELSQIHENDLRAQDTFLKTKEELQQQLSVLREAKGIKSNREQMKLYALELQKLINEKKISLTENLRQISKLKKKVVNDISDNERIEYQSRIIEIMLNVEVQLKERQRIFEAIKQLDKEIILLDGSLGRTYSVVDNWMLNVAGRDGQLQKAYNNMVTMHEKCLAIRKIIEECGSISREIDDLTDEN</sequence>
<dbReference type="WBParaSite" id="PS1159_v2.g11162.t2">
    <property type="protein sequence ID" value="PS1159_v2.g11162.t2"/>
    <property type="gene ID" value="PS1159_v2.g11162"/>
</dbReference>
<organism evidence="1 2">
    <name type="scientific">Panagrolaimus sp. PS1159</name>
    <dbReference type="NCBI Taxonomy" id="55785"/>
    <lineage>
        <taxon>Eukaryota</taxon>
        <taxon>Metazoa</taxon>
        <taxon>Ecdysozoa</taxon>
        <taxon>Nematoda</taxon>
        <taxon>Chromadorea</taxon>
        <taxon>Rhabditida</taxon>
        <taxon>Tylenchina</taxon>
        <taxon>Panagrolaimomorpha</taxon>
        <taxon>Panagrolaimoidea</taxon>
        <taxon>Panagrolaimidae</taxon>
        <taxon>Panagrolaimus</taxon>
    </lineage>
</organism>
<accession>A0AC35EY05</accession>